<feature type="non-terminal residue" evidence="5">
    <location>
        <position position="953"/>
    </location>
</feature>
<feature type="compositionally biased region" description="Low complexity" evidence="3">
    <location>
        <begin position="186"/>
        <end position="202"/>
    </location>
</feature>
<feature type="domain" description="Xylanolytic transcriptional activator regulatory" evidence="4">
    <location>
        <begin position="384"/>
        <end position="461"/>
    </location>
</feature>
<feature type="compositionally biased region" description="Low complexity" evidence="3">
    <location>
        <begin position="90"/>
        <end position="100"/>
    </location>
</feature>
<dbReference type="GO" id="GO:0003677">
    <property type="term" value="F:DNA binding"/>
    <property type="evidence" value="ECO:0007669"/>
    <property type="project" value="InterPro"/>
</dbReference>
<feature type="compositionally biased region" description="Polar residues" evidence="3">
    <location>
        <begin position="741"/>
        <end position="759"/>
    </location>
</feature>
<dbReference type="GO" id="GO:0006351">
    <property type="term" value="P:DNA-templated transcription"/>
    <property type="evidence" value="ECO:0007669"/>
    <property type="project" value="InterPro"/>
</dbReference>
<proteinExistence type="predicted"/>
<feature type="region of interest" description="Disordered" evidence="3">
    <location>
        <begin position="698"/>
        <end position="810"/>
    </location>
</feature>
<accession>A0A4P9WTF5</accession>
<evidence type="ECO:0000256" key="3">
    <source>
        <dbReference type="SAM" id="MobiDB-lite"/>
    </source>
</evidence>
<feature type="region of interest" description="Disordered" evidence="3">
    <location>
        <begin position="80"/>
        <end position="122"/>
    </location>
</feature>
<feature type="compositionally biased region" description="Pro residues" evidence="3">
    <location>
        <begin position="101"/>
        <end position="116"/>
    </location>
</feature>
<feature type="compositionally biased region" description="Low complexity" evidence="3">
    <location>
        <begin position="776"/>
        <end position="795"/>
    </location>
</feature>
<feature type="region of interest" description="Disordered" evidence="3">
    <location>
        <begin position="822"/>
        <end position="855"/>
    </location>
</feature>
<dbReference type="InterPro" id="IPR007219">
    <property type="entry name" value="XnlR_reg_dom"/>
</dbReference>
<dbReference type="InterPro" id="IPR050613">
    <property type="entry name" value="Sec_Metabolite_Reg"/>
</dbReference>
<feature type="region of interest" description="Disordered" evidence="3">
    <location>
        <begin position="34"/>
        <end position="58"/>
    </location>
</feature>
<dbReference type="GO" id="GO:0008270">
    <property type="term" value="F:zinc ion binding"/>
    <property type="evidence" value="ECO:0007669"/>
    <property type="project" value="InterPro"/>
</dbReference>
<evidence type="ECO:0000256" key="2">
    <source>
        <dbReference type="ARBA" id="ARBA00023242"/>
    </source>
</evidence>
<protein>
    <recommendedName>
        <fullName evidence="4">Xylanolytic transcriptional activator regulatory domain-containing protein</fullName>
    </recommendedName>
</protein>
<evidence type="ECO:0000256" key="1">
    <source>
        <dbReference type="ARBA" id="ARBA00004123"/>
    </source>
</evidence>
<evidence type="ECO:0000313" key="6">
    <source>
        <dbReference type="Proteomes" id="UP000268535"/>
    </source>
</evidence>
<evidence type="ECO:0000313" key="5">
    <source>
        <dbReference type="EMBL" id="RKO96529.1"/>
    </source>
</evidence>
<keyword evidence="2" id="KW-0539">Nucleus</keyword>
<reference evidence="6" key="1">
    <citation type="journal article" date="2018" name="Nat. Microbiol.">
        <title>Leveraging single-cell genomics to expand the fungal tree of life.</title>
        <authorList>
            <person name="Ahrendt S.R."/>
            <person name="Quandt C.A."/>
            <person name="Ciobanu D."/>
            <person name="Clum A."/>
            <person name="Salamov A."/>
            <person name="Andreopoulos B."/>
            <person name="Cheng J.F."/>
            <person name="Woyke T."/>
            <person name="Pelin A."/>
            <person name="Henrissat B."/>
            <person name="Reynolds N.K."/>
            <person name="Benny G.L."/>
            <person name="Smith M.E."/>
            <person name="James T.Y."/>
            <person name="Grigoriev I.V."/>
        </authorList>
    </citation>
    <scope>NUCLEOTIDE SEQUENCE [LARGE SCALE GENOMIC DNA]</scope>
    <source>
        <strain evidence="6">ATCC 52028</strain>
    </source>
</reference>
<dbReference type="GO" id="GO:0005634">
    <property type="term" value="C:nucleus"/>
    <property type="evidence" value="ECO:0007669"/>
    <property type="project" value="UniProtKB-SubCell"/>
</dbReference>
<dbReference type="CDD" id="cd12148">
    <property type="entry name" value="fungal_TF_MHR"/>
    <property type="match status" value="1"/>
</dbReference>
<dbReference type="Pfam" id="PF04082">
    <property type="entry name" value="Fungal_trans"/>
    <property type="match status" value="1"/>
</dbReference>
<dbReference type="SMART" id="SM00906">
    <property type="entry name" value="Fungal_trans"/>
    <property type="match status" value="1"/>
</dbReference>
<dbReference type="EMBL" id="ML009858">
    <property type="protein sequence ID" value="RKO96529.1"/>
    <property type="molecule type" value="Genomic_DNA"/>
</dbReference>
<evidence type="ECO:0000259" key="4">
    <source>
        <dbReference type="SMART" id="SM00906"/>
    </source>
</evidence>
<comment type="subcellular location">
    <subcellularLocation>
        <location evidence="1">Nucleus</location>
    </subcellularLocation>
</comment>
<feature type="compositionally biased region" description="Low complexity" evidence="3">
    <location>
        <begin position="828"/>
        <end position="853"/>
    </location>
</feature>
<dbReference type="AlphaFoldDB" id="A0A4P9WTF5"/>
<gene>
    <name evidence="5" type="ORF">CAUPRSCDRAFT_11778</name>
</gene>
<sequence length="953" mass="101632">MAGQLSHLTPSPSGGVGLLGAAGASVLPATSPSGAWQAGHAVHGPSGRGSGAAADAGSARHLYRDPSSHFMNHLGEDRFLRSPVDSPAHRGSPAAPRDGAPAPPSSTAPDAPPPLPVSSLPLDAPDVVAANASVRPHAERVPVVGGQPPGADADADADEAWDTLPAGRPTPTMVVRMTPAHMRRPAQSTAASGGAGANVGQATPHPSHGADNDDDDDDSPVRLFYTGPTAWCDVTSGTANVVHKIMGDTPNQYVTDFDLSRWIEPHESERLMQDWFDLDNLVLMQVHEATFWRQWRRRPLLRVTAATAVMIVTQMTRGRPESLAVGRDPATGKQVQRTFRELAMILDGVLHNFVSELAFGPSDVATVQFLMVAHTMIFRNLGLRYRLSGLATRMAYELGLHRNLEQFQQTVRLSPMQINERRTGWFTVYLLDTISALFTGRPGLIRSEDWETSLPTDLAPDVRVYMEQMLKLLAIASDQYRFIVQVRVKYTANERHSHWLHFHRRYVAWLDHLPAWLHCTHVQDAQPSPPSPGDRMSVTTRRLAAWMLEIQFVTNAWALEHLFGPTDPPYRLAHASLSERMSTALSMKFTPPYSHNRPIALGLATSTTTNMEQVGYLLLVLMNIEGAVAGVPKAWGYVDHVLDLISNRMQRNADLYCIFFASIVLRLTSGRLKHPRAKVLQERLLVVTARYKASMRTVPVHTVGSPKGKRPKRAAAESGDGSGDDRPPRHLSPPPDAARHAQSTSPAQQAETTASTSPAIPSPCALVSVTDVDGPAASSASSSSASSSSSSSSSATGPSRPKDGVNAAFAAPYSPHVPPLYPLEGKMSTPTSSSVASAPASASTSTPAVSAATESMAPSQNALTLAGGLLPQPLMNASNGGGTGTGTAAGAMGSQTALPGLLGAGDPSTDASDIASYMMQPSDLSLLTALDFDLPGLMLPFDHLFGIYGFPLG</sequence>
<feature type="region of interest" description="Disordered" evidence="3">
    <location>
        <begin position="138"/>
        <end position="220"/>
    </location>
</feature>
<name>A0A4P9WTF5_9FUNG</name>
<dbReference type="Proteomes" id="UP000268535">
    <property type="component" value="Unassembled WGS sequence"/>
</dbReference>
<dbReference type="PANTHER" id="PTHR31001">
    <property type="entry name" value="UNCHARACTERIZED TRANSCRIPTIONAL REGULATORY PROTEIN"/>
    <property type="match status" value="1"/>
</dbReference>
<organism evidence="5 6">
    <name type="scientific">Caulochytrium protostelioides</name>
    <dbReference type="NCBI Taxonomy" id="1555241"/>
    <lineage>
        <taxon>Eukaryota</taxon>
        <taxon>Fungi</taxon>
        <taxon>Fungi incertae sedis</taxon>
        <taxon>Chytridiomycota</taxon>
        <taxon>Chytridiomycota incertae sedis</taxon>
        <taxon>Chytridiomycetes</taxon>
        <taxon>Caulochytriales</taxon>
        <taxon>Caulochytriaceae</taxon>
        <taxon>Caulochytrium</taxon>
    </lineage>
</organism>